<feature type="domain" description="Acetyl-CoA dehydrogenase-like C-terminal" evidence="9">
    <location>
        <begin position="467"/>
        <end position="580"/>
    </location>
</feature>
<dbReference type="SUPFAM" id="SSF56645">
    <property type="entry name" value="Acyl-CoA dehydrogenase NM domain-like"/>
    <property type="match status" value="1"/>
</dbReference>
<dbReference type="SUPFAM" id="SSF47203">
    <property type="entry name" value="Acyl-CoA dehydrogenase C-terminal domain-like"/>
    <property type="match status" value="1"/>
</dbReference>
<reference evidence="11" key="1">
    <citation type="journal article" date="2019" name="Int. J. Syst. Evol. Microbiol.">
        <title>The Global Catalogue of Microorganisms (GCM) 10K type strain sequencing project: providing services to taxonomists for standard genome sequencing and annotation.</title>
        <authorList>
            <consortium name="The Broad Institute Genomics Platform"/>
            <consortium name="The Broad Institute Genome Sequencing Center for Infectious Disease"/>
            <person name="Wu L."/>
            <person name="Ma J."/>
        </authorList>
    </citation>
    <scope>NUCLEOTIDE SEQUENCE [LARGE SCALE GENOMIC DNA]</scope>
    <source>
        <strain evidence="11">KCTC 42644</strain>
    </source>
</reference>
<evidence type="ECO:0000256" key="3">
    <source>
        <dbReference type="ARBA" id="ARBA00022630"/>
    </source>
</evidence>
<dbReference type="InterPro" id="IPR009075">
    <property type="entry name" value="AcylCo_DH/oxidase_C"/>
</dbReference>
<dbReference type="InterPro" id="IPR037069">
    <property type="entry name" value="AcylCoA_DH/ox_N_sf"/>
</dbReference>
<gene>
    <name evidence="10" type="ORF">ACFOMD_08215</name>
</gene>
<comment type="cofactor">
    <cofactor evidence="1 5">
        <name>FAD</name>
        <dbReference type="ChEBI" id="CHEBI:57692"/>
    </cofactor>
</comment>
<evidence type="ECO:0000313" key="10">
    <source>
        <dbReference type="EMBL" id="MFC3712550.1"/>
    </source>
</evidence>
<dbReference type="Pfam" id="PF00441">
    <property type="entry name" value="Acyl-CoA_dh_1"/>
    <property type="match status" value="1"/>
</dbReference>
<proteinExistence type="inferred from homology"/>
<keyword evidence="11" id="KW-1185">Reference proteome</keyword>
<evidence type="ECO:0000256" key="1">
    <source>
        <dbReference type="ARBA" id="ARBA00001974"/>
    </source>
</evidence>
<comment type="similarity">
    <text evidence="2 5">Belongs to the acyl-CoA dehydrogenase family.</text>
</comment>
<name>A0ABV7XAT1_9SPHN</name>
<evidence type="ECO:0000256" key="5">
    <source>
        <dbReference type="RuleBase" id="RU362125"/>
    </source>
</evidence>
<organism evidence="10 11">
    <name type="scientific">Sphingoaurantiacus capsulatus</name>
    <dbReference type="NCBI Taxonomy" id="1771310"/>
    <lineage>
        <taxon>Bacteria</taxon>
        <taxon>Pseudomonadati</taxon>
        <taxon>Pseudomonadota</taxon>
        <taxon>Alphaproteobacteria</taxon>
        <taxon>Sphingomonadales</taxon>
        <taxon>Sphingosinicellaceae</taxon>
        <taxon>Sphingoaurantiacus</taxon>
    </lineage>
</organism>
<feature type="domain" description="Acyl-CoA dehydrogenase/oxidase C-terminal" evidence="6">
    <location>
        <begin position="287"/>
        <end position="448"/>
    </location>
</feature>
<dbReference type="EMBL" id="JBHRXV010000005">
    <property type="protein sequence ID" value="MFC3712550.1"/>
    <property type="molecule type" value="Genomic_DNA"/>
</dbReference>
<dbReference type="InterPro" id="IPR006091">
    <property type="entry name" value="Acyl-CoA_Oxase/DH_mid-dom"/>
</dbReference>
<dbReference type="Proteomes" id="UP001595615">
    <property type="component" value="Unassembled WGS sequence"/>
</dbReference>
<dbReference type="InterPro" id="IPR009100">
    <property type="entry name" value="AcylCoA_DH/oxidase_NM_dom_sf"/>
</dbReference>
<sequence length="587" mass="63015">MSDVLIPRRDLDFLLGDWLCLDELLRTPKFAAHTREDVAAVLDLSERVAADLFLPAYKAADQIEPTLGADGVKVIPQIADAVSGYADLGLFAAGFDEALGGMALPSLVCTASLAQFMAANLSASAFVMLTTANARLIAAFGTPAQIDSFARPGIAGQATGTMCLSEPQAGSSLADIRTRAEPDGEDGLGRRFRLTGNKMWISGGDHDVTEDIVHLVLAKVPGADGQLVDGTSGISLFIVPKRLPSGERNDVSVAGLNHKMGYRGIPNCLLNLGERGGATGWLVGEVGQGLPIMFQMMNEARINVGLGAAAVAYRGYRHALRYAGERLQGRALDAPKGQPSAPVPIIEHADVKRMLLAQKVYAEGSLALIFYCARLVDQEGDADAAELLGLLTPVAKTWPSEWGLVANDLAIQVHGGYGYTRDFDVEQLYRDNRLNPIHEGTTGIQALDLLGRKTLKSNGRGYALLRERIDATILKADQIERLDGYGELLADAWDHIAVVVEGLRPLDAAASLENATPFLSAFGHAVLGWLWLDQAVVAANLGDDAFHRGKLWACRFFFETELPKVEFWLDFVDSHSDVASAAPADIF</sequence>
<dbReference type="Gene3D" id="1.10.540.10">
    <property type="entry name" value="Acyl-CoA dehydrogenase/oxidase, N-terminal domain"/>
    <property type="match status" value="1"/>
</dbReference>
<accession>A0ABV7XAT1</accession>
<feature type="domain" description="Acyl-CoA dehydrogenase/oxidase N-terminal" evidence="8">
    <location>
        <begin position="79"/>
        <end position="154"/>
    </location>
</feature>
<dbReference type="PANTHER" id="PTHR42803:SF3">
    <property type="entry name" value="ACYL-COA DEHYDROGENASE-RELATED"/>
    <property type="match status" value="1"/>
</dbReference>
<dbReference type="InterPro" id="IPR046373">
    <property type="entry name" value="Acyl-CoA_Oxase/DH_mid-dom_sf"/>
</dbReference>
<dbReference type="Pfam" id="PF02771">
    <property type="entry name" value="Acyl-CoA_dh_N"/>
    <property type="match status" value="1"/>
</dbReference>
<dbReference type="EC" id="1.3.8.-" evidence="10"/>
<evidence type="ECO:0000259" key="7">
    <source>
        <dbReference type="Pfam" id="PF02770"/>
    </source>
</evidence>
<dbReference type="InterPro" id="IPR025878">
    <property type="entry name" value="Acyl-CoA_dh-like_C_dom"/>
</dbReference>
<feature type="domain" description="Acyl-CoA oxidase/dehydrogenase middle" evidence="7">
    <location>
        <begin position="162"/>
        <end position="270"/>
    </location>
</feature>
<dbReference type="PANTHER" id="PTHR42803">
    <property type="entry name" value="ACYL-COA DEHYDROGENASE"/>
    <property type="match status" value="1"/>
</dbReference>
<evidence type="ECO:0000259" key="9">
    <source>
        <dbReference type="Pfam" id="PF12806"/>
    </source>
</evidence>
<dbReference type="Gene3D" id="1.20.140.10">
    <property type="entry name" value="Butyryl-CoA Dehydrogenase, subunit A, domain 3"/>
    <property type="match status" value="1"/>
</dbReference>
<dbReference type="RefSeq" id="WP_380859669.1">
    <property type="nucleotide sequence ID" value="NZ_JBHRXV010000005.1"/>
</dbReference>
<dbReference type="InterPro" id="IPR036250">
    <property type="entry name" value="AcylCo_DH-like_C"/>
</dbReference>
<protein>
    <submittedName>
        <fullName evidence="10">Acyl-CoA dehydrogenase</fullName>
        <ecNumber evidence="10">1.3.8.-</ecNumber>
    </submittedName>
</protein>
<evidence type="ECO:0000256" key="2">
    <source>
        <dbReference type="ARBA" id="ARBA00009347"/>
    </source>
</evidence>
<dbReference type="InterPro" id="IPR013786">
    <property type="entry name" value="AcylCoA_DH/ox_N"/>
</dbReference>
<dbReference type="Gene3D" id="2.40.110.10">
    <property type="entry name" value="Butyryl-CoA Dehydrogenase, subunit A, domain 2"/>
    <property type="match status" value="1"/>
</dbReference>
<evidence type="ECO:0000256" key="4">
    <source>
        <dbReference type="ARBA" id="ARBA00022827"/>
    </source>
</evidence>
<keyword evidence="5 10" id="KW-0560">Oxidoreductase</keyword>
<evidence type="ECO:0000259" key="8">
    <source>
        <dbReference type="Pfam" id="PF02771"/>
    </source>
</evidence>
<dbReference type="Pfam" id="PF02770">
    <property type="entry name" value="Acyl-CoA_dh_M"/>
    <property type="match status" value="1"/>
</dbReference>
<keyword evidence="3 5" id="KW-0285">Flavoprotein</keyword>
<comment type="caution">
    <text evidence="10">The sequence shown here is derived from an EMBL/GenBank/DDBJ whole genome shotgun (WGS) entry which is preliminary data.</text>
</comment>
<dbReference type="GO" id="GO:0016491">
    <property type="term" value="F:oxidoreductase activity"/>
    <property type="evidence" value="ECO:0007669"/>
    <property type="project" value="UniProtKB-KW"/>
</dbReference>
<evidence type="ECO:0000313" key="11">
    <source>
        <dbReference type="Proteomes" id="UP001595615"/>
    </source>
</evidence>
<keyword evidence="4 5" id="KW-0274">FAD</keyword>
<evidence type="ECO:0000259" key="6">
    <source>
        <dbReference type="Pfam" id="PF00441"/>
    </source>
</evidence>
<dbReference type="InterPro" id="IPR052166">
    <property type="entry name" value="Diverse_Acyl-CoA_DH"/>
</dbReference>
<dbReference type="Pfam" id="PF12806">
    <property type="entry name" value="Acyl-CoA_dh_C"/>
    <property type="match status" value="1"/>
</dbReference>